<dbReference type="AlphaFoldDB" id="A0A8H2HUS1"/>
<dbReference type="SUPFAM" id="SSF52047">
    <property type="entry name" value="RNI-like"/>
    <property type="match status" value="1"/>
</dbReference>
<protein>
    <submittedName>
        <fullName evidence="1">Uncharacterized protein</fullName>
    </submittedName>
</protein>
<dbReference type="EMBL" id="SOZJ01000003">
    <property type="protein sequence ID" value="TGJ69707.1"/>
    <property type="molecule type" value="Genomic_DNA"/>
</dbReference>
<evidence type="ECO:0000313" key="1">
    <source>
        <dbReference type="EMBL" id="TGJ69707.1"/>
    </source>
</evidence>
<accession>A0A8H2HUS1</accession>
<reference evidence="1 2" key="1">
    <citation type="submission" date="2019-03" db="EMBL/GenBank/DDBJ databases">
        <title>Nematode-trapping fungi genome.</title>
        <authorList>
            <person name="Vidal-Diez De Ulzurrun G."/>
        </authorList>
    </citation>
    <scope>NUCLEOTIDE SEQUENCE [LARGE SCALE GENOMIC DNA]</scope>
    <source>
        <strain evidence="1 2">TWF154</strain>
    </source>
</reference>
<gene>
    <name evidence="1" type="ORF">EYR41_005728</name>
</gene>
<proteinExistence type="predicted"/>
<comment type="caution">
    <text evidence="1">The sequence shown here is derived from an EMBL/GenBank/DDBJ whole genome shotgun (WGS) entry which is preliminary data.</text>
</comment>
<sequence length="584" mass="66811">MIPPANSTKQHLKLLDLSEDLLRTILYQNVGEEDLKSLRLVHHGFHSTVNPLLFGKIIIKIYHYEEEEGPEGPDDICGDGKAIIRSVGADNLSTCKTPSILHQQRFSLLVDNVQNVEIRYYDISESTVDAQGVEGGVLECDENNGLGKILIFKWRLPCSGIRRLTNLSSIVPTSAFLEIASTISCNEPLDTALNNLDFLHVKYSDIEQRNALSCLPQFSMLDLEANTSTPSTLPGDYKPPNTDSILFLAGTIIPLNRRRITLNRRQETTPTTEKLNLTEPFLSNLQTLDLQGLHPSGSRCILQTLKENKIHLRSLTIDGYNLDIIDYLTSYTNKLQFLKLVIHGDETEMWEYGERLMYRSEAQEAIDEFKSRLWKFAISAHAETLESLAFLGHFRFCEEASDTLQRCNTLNFIALRGEDECFQQIFPIIANIPSIRLVEFKFPGYVPHPSWALECGGSISRWNRRMADFQFRIENISWGQWCIKDSDSLEKVRVAFAVEESRYWSTRRGPIPASGTWKLYKEWQGDRYWWKLTEDVKMKLEGVKEKDQGELEEGGKKVVEEEVKKKKRTMGTMLKQLGLGSKYR</sequence>
<dbReference type="Proteomes" id="UP000297595">
    <property type="component" value="Unassembled WGS sequence"/>
</dbReference>
<organism evidence="1 2">
    <name type="scientific">Orbilia oligospora</name>
    <name type="common">Nematode-trapping fungus</name>
    <name type="synonym">Arthrobotrys oligospora</name>
    <dbReference type="NCBI Taxonomy" id="2813651"/>
    <lineage>
        <taxon>Eukaryota</taxon>
        <taxon>Fungi</taxon>
        <taxon>Dikarya</taxon>
        <taxon>Ascomycota</taxon>
        <taxon>Pezizomycotina</taxon>
        <taxon>Orbiliomycetes</taxon>
        <taxon>Orbiliales</taxon>
        <taxon>Orbiliaceae</taxon>
        <taxon>Orbilia</taxon>
    </lineage>
</organism>
<evidence type="ECO:0000313" key="2">
    <source>
        <dbReference type="Proteomes" id="UP000297595"/>
    </source>
</evidence>
<name>A0A8H2HUS1_ORBOL</name>